<dbReference type="OrthoDB" id="9812484at2"/>
<dbReference type="GO" id="GO:0003700">
    <property type="term" value="F:DNA-binding transcription factor activity"/>
    <property type="evidence" value="ECO:0007669"/>
    <property type="project" value="TreeGrafter"/>
</dbReference>
<keyword evidence="7" id="KW-1185">Reference proteome</keyword>
<dbReference type="PROSITE" id="PS50977">
    <property type="entry name" value="HTH_TETR_2"/>
    <property type="match status" value="1"/>
</dbReference>
<dbReference type="InterPro" id="IPR009057">
    <property type="entry name" value="Homeodomain-like_sf"/>
</dbReference>
<evidence type="ECO:0000256" key="2">
    <source>
        <dbReference type="PROSITE-ProRule" id="PRU00335"/>
    </source>
</evidence>
<dbReference type="InterPro" id="IPR001647">
    <property type="entry name" value="HTH_TetR"/>
</dbReference>
<dbReference type="PANTHER" id="PTHR30055">
    <property type="entry name" value="HTH-TYPE TRANSCRIPTIONAL REGULATOR RUTR"/>
    <property type="match status" value="1"/>
</dbReference>
<dbReference type="AlphaFoldDB" id="A0A0K9YUD3"/>
<dbReference type="Proteomes" id="UP000036834">
    <property type="component" value="Unassembled WGS sequence"/>
</dbReference>
<organism evidence="5 6">
    <name type="scientific">Brevibacillus reuszeri</name>
    <dbReference type="NCBI Taxonomy" id="54915"/>
    <lineage>
        <taxon>Bacteria</taxon>
        <taxon>Bacillati</taxon>
        <taxon>Bacillota</taxon>
        <taxon>Bacilli</taxon>
        <taxon>Bacillales</taxon>
        <taxon>Paenibacillaceae</taxon>
        <taxon>Brevibacillus</taxon>
    </lineage>
</organism>
<dbReference type="STRING" id="54915.ADS79_10150"/>
<evidence type="ECO:0000313" key="7">
    <source>
        <dbReference type="Proteomes" id="UP000319578"/>
    </source>
</evidence>
<proteinExistence type="predicted"/>
<dbReference type="RefSeq" id="WP_049738310.1">
    <property type="nucleotide sequence ID" value="NZ_BJON01000026.1"/>
</dbReference>
<evidence type="ECO:0000259" key="3">
    <source>
        <dbReference type="PROSITE" id="PS50977"/>
    </source>
</evidence>
<reference evidence="4 7" key="3">
    <citation type="submission" date="2019-06" db="EMBL/GenBank/DDBJ databases">
        <title>Whole genome shotgun sequence of Brevibacillus reuszeri NBRC 15719.</title>
        <authorList>
            <person name="Hosoyama A."/>
            <person name="Uohara A."/>
            <person name="Ohji S."/>
            <person name="Ichikawa N."/>
        </authorList>
    </citation>
    <scope>NUCLEOTIDE SEQUENCE [LARGE SCALE GENOMIC DNA]</scope>
    <source>
        <strain evidence="4 7">NBRC 15719</strain>
    </source>
</reference>
<dbReference type="Pfam" id="PF00440">
    <property type="entry name" value="TetR_N"/>
    <property type="match status" value="1"/>
</dbReference>
<keyword evidence="1 2" id="KW-0238">DNA-binding</keyword>
<dbReference type="GO" id="GO:0000976">
    <property type="term" value="F:transcription cis-regulatory region binding"/>
    <property type="evidence" value="ECO:0007669"/>
    <property type="project" value="TreeGrafter"/>
</dbReference>
<dbReference type="Gene3D" id="1.10.357.10">
    <property type="entry name" value="Tetracycline Repressor, domain 2"/>
    <property type="match status" value="1"/>
</dbReference>
<evidence type="ECO:0000313" key="6">
    <source>
        <dbReference type="Proteomes" id="UP000036834"/>
    </source>
</evidence>
<feature type="domain" description="HTH tetR-type" evidence="3">
    <location>
        <begin position="2"/>
        <end position="62"/>
    </location>
</feature>
<reference evidence="5" key="2">
    <citation type="submission" date="2015-07" db="EMBL/GenBank/DDBJ databases">
        <title>MeaNS - Measles Nucleotide Surveillance Program.</title>
        <authorList>
            <person name="Tran T."/>
            <person name="Druce J."/>
        </authorList>
    </citation>
    <scope>NUCLEOTIDE SEQUENCE</scope>
    <source>
        <strain evidence="5">DSM 9887</strain>
    </source>
</reference>
<name>A0A0K9YUD3_9BACL</name>
<evidence type="ECO:0000313" key="4">
    <source>
        <dbReference type="EMBL" id="GED72126.1"/>
    </source>
</evidence>
<dbReference type="Proteomes" id="UP000319578">
    <property type="component" value="Unassembled WGS sequence"/>
</dbReference>
<reference evidence="6" key="1">
    <citation type="submission" date="2015-07" db="EMBL/GenBank/DDBJ databases">
        <title>Genome sequencing project for genomic taxonomy and phylogenomics of Bacillus-like bacteria.</title>
        <authorList>
            <person name="Liu B."/>
            <person name="Wang J."/>
            <person name="Zhu Y."/>
            <person name="Liu G."/>
            <person name="Chen Q."/>
            <person name="Chen Z."/>
            <person name="Lan J."/>
            <person name="Che J."/>
            <person name="Ge C."/>
            <person name="Shi H."/>
            <person name="Pan Z."/>
            <person name="Liu X."/>
        </authorList>
    </citation>
    <scope>NUCLEOTIDE SEQUENCE [LARGE SCALE GENOMIC DNA]</scope>
    <source>
        <strain evidence="6">DSM 9887</strain>
    </source>
</reference>
<accession>A0A0K9YUD3</accession>
<sequence>MQYLREDWVRAALTKLTETGIESVRVEALARELKISKGSFYHHFQDRQDLLDSMIHYWEEHATERIIHTPDSTTQTLEQLLGALFSREQKLEAAIYTWAKQNADLRKRLVEIEKRRINYVASLYQKKGISPDEAKARAELAYLMYVGWLVRTEIHAELDIQAAIAFFLTWK</sequence>
<evidence type="ECO:0000313" key="5">
    <source>
        <dbReference type="EMBL" id="KNB72262.1"/>
    </source>
</evidence>
<dbReference type="PRINTS" id="PR00455">
    <property type="entry name" value="HTHTETR"/>
</dbReference>
<protein>
    <submittedName>
        <fullName evidence="5">TetR family transcriptional regulator</fullName>
    </submittedName>
</protein>
<dbReference type="InterPro" id="IPR050109">
    <property type="entry name" value="HTH-type_TetR-like_transc_reg"/>
</dbReference>
<dbReference type="SUPFAM" id="SSF46689">
    <property type="entry name" value="Homeodomain-like"/>
    <property type="match status" value="1"/>
</dbReference>
<gene>
    <name evidence="5" type="ORF">ADS79_10150</name>
    <name evidence="4" type="ORF">BRE01_58280</name>
</gene>
<dbReference type="EMBL" id="LGIQ01000007">
    <property type="protein sequence ID" value="KNB72262.1"/>
    <property type="molecule type" value="Genomic_DNA"/>
</dbReference>
<evidence type="ECO:0000256" key="1">
    <source>
        <dbReference type="ARBA" id="ARBA00023125"/>
    </source>
</evidence>
<dbReference type="PATRIC" id="fig|54915.3.peg.953"/>
<dbReference type="EMBL" id="BJON01000026">
    <property type="protein sequence ID" value="GED72126.1"/>
    <property type="molecule type" value="Genomic_DNA"/>
</dbReference>
<dbReference type="PANTHER" id="PTHR30055:SF239">
    <property type="entry name" value="TRANSCRIPTIONAL REGULATORY PROTEIN"/>
    <property type="match status" value="1"/>
</dbReference>
<comment type="caution">
    <text evidence="5">The sequence shown here is derived from an EMBL/GenBank/DDBJ whole genome shotgun (WGS) entry which is preliminary data.</text>
</comment>
<feature type="DNA-binding region" description="H-T-H motif" evidence="2">
    <location>
        <begin position="25"/>
        <end position="44"/>
    </location>
</feature>